<dbReference type="Gene3D" id="3.40.190.10">
    <property type="entry name" value="Periplasmic binding protein-like II"/>
    <property type="match status" value="2"/>
</dbReference>
<evidence type="ECO:0000256" key="4">
    <source>
        <dbReference type="ARBA" id="ARBA00023163"/>
    </source>
</evidence>
<name>A0ABU0YF06_9PROT</name>
<evidence type="ECO:0000256" key="3">
    <source>
        <dbReference type="ARBA" id="ARBA00023125"/>
    </source>
</evidence>
<dbReference type="InterPro" id="IPR000847">
    <property type="entry name" value="LysR_HTH_N"/>
</dbReference>
<evidence type="ECO:0000256" key="1">
    <source>
        <dbReference type="ARBA" id="ARBA00009437"/>
    </source>
</evidence>
<gene>
    <name evidence="6" type="ORF">Q8A70_01395</name>
</gene>
<dbReference type="RefSeq" id="WP_379953673.1">
    <property type="nucleotide sequence ID" value="NZ_JAUYVI010000001.1"/>
</dbReference>
<feature type="domain" description="HTH lysR-type" evidence="5">
    <location>
        <begin position="1"/>
        <end position="56"/>
    </location>
</feature>
<keyword evidence="7" id="KW-1185">Reference proteome</keyword>
<proteinExistence type="inferred from homology"/>
<dbReference type="PROSITE" id="PS50931">
    <property type="entry name" value="HTH_LYSR"/>
    <property type="match status" value="1"/>
</dbReference>
<organism evidence="6 7">
    <name type="scientific">Dongia sedimenti</name>
    <dbReference type="NCBI Taxonomy" id="3064282"/>
    <lineage>
        <taxon>Bacteria</taxon>
        <taxon>Pseudomonadati</taxon>
        <taxon>Pseudomonadota</taxon>
        <taxon>Alphaproteobacteria</taxon>
        <taxon>Rhodospirillales</taxon>
        <taxon>Dongiaceae</taxon>
        <taxon>Dongia</taxon>
    </lineage>
</organism>
<comment type="similarity">
    <text evidence="1">Belongs to the LysR transcriptional regulatory family.</text>
</comment>
<dbReference type="InterPro" id="IPR005119">
    <property type="entry name" value="LysR_subst-bd"/>
</dbReference>
<dbReference type="SUPFAM" id="SSF53850">
    <property type="entry name" value="Periplasmic binding protein-like II"/>
    <property type="match status" value="1"/>
</dbReference>
<keyword evidence="2" id="KW-0805">Transcription regulation</keyword>
<evidence type="ECO:0000313" key="7">
    <source>
        <dbReference type="Proteomes" id="UP001230156"/>
    </source>
</evidence>
<dbReference type="SUPFAM" id="SSF46785">
    <property type="entry name" value="Winged helix' DNA-binding domain"/>
    <property type="match status" value="1"/>
</dbReference>
<dbReference type="InterPro" id="IPR058163">
    <property type="entry name" value="LysR-type_TF_proteobact-type"/>
</dbReference>
<evidence type="ECO:0000256" key="2">
    <source>
        <dbReference type="ARBA" id="ARBA00023015"/>
    </source>
</evidence>
<evidence type="ECO:0000313" key="6">
    <source>
        <dbReference type="EMBL" id="MDQ7246295.1"/>
    </source>
</evidence>
<dbReference type="EMBL" id="JAUYVI010000001">
    <property type="protein sequence ID" value="MDQ7246295.1"/>
    <property type="molecule type" value="Genomic_DNA"/>
</dbReference>
<dbReference type="Pfam" id="PF00126">
    <property type="entry name" value="HTH_1"/>
    <property type="match status" value="1"/>
</dbReference>
<dbReference type="Proteomes" id="UP001230156">
    <property type="component" value="Unassembled WGS sequence"/>
</dbReference>
<dbReference type="Pfam" id="PF03466">
    <property type="entry name" value="LysR_substrate"/>
    <property type="match status" value="1"/>
</dbReference>
<dbReference type="InterPro" id="IPR036390">
    <property type="entry name" value="WH_DNA-bd_sf"/>
</dbReference>
<dbReference type="InterPro" id="IPR036388">
    <property type="entry name" value="WH-like_DNA-bd_sf"/>
</dbReference>
<sequence>MKGLRAVEAAIRLGSFTRAADELNVTQTAISRLVREVELWLGHTLFERRANTLELSESGRVFGPRLSDAFRELESAVASLQRRPGGPSVTVTVGPTFAMRWLIPRLPGFQRAHPGIEVRVVTAIGEPTELRPDWTATIRLAEGPGAGHAGRQLFTAALFPVAAPALAAQLKKPSDLARQTLLEVEHSPQDWPRWLAAAGVDPAKLRRRLSFDYSAFALQAALDGLGVALARAPYVADDLAAGRLVKPFELVVGEERRAWYVIHRPGAETDAPFAVFLDWLAAVVGD</sequence>
<keyword evidence="3" id="KW-0238">DNA-binding</keyword>
<protein>
    <submittedName>
        <fullName evidence="6">LysR substrate-binding domain-containing protein</fullName>
    </submittedName>
</protein>
<reference evidence="7" key="1">
    <citation type="submission" date="2023-08" db="EMBL/GenBank/DDBJ databases">
        <title>Rhodospirillaceae gen. nov., a novel taxon isolated from the Yangtze River Yuezi River estuary sludge.</title>
        <authorList>
            <person name="Ruan L."/>
        </authorList>
    </citation>
    <scope>NUCLEOTIDE SEQUENCE [LARGE SCALE GENOMIC DNA]</scope>
    <source>
        <strain evidence="7">R-7</strain>
    </source>
</reference>
<keyword evidence="4" id="KW-0804">Transcription</keyword>
<dbReference type="CDD" id="cd08432">
    <property type="entry name" value="PBP2_GcdR_TrpI_HvrB_AmpR_like"/>
    <property type="match status" value="1"/>
</dbReference>
<accession>A0ABU0YF06</accession>
<dbReference type="PRINTS" id="PR00039">
    <property type="entry name" value="HTHLYSR"/>
</dbReference>
<dbReference type="PANTHER" id="PTHR30537">
    <property type="entry name" value="HTH-TYPE TRANSCRIPTIONAL REGULATOR"/>
    <property type="match status" value="1"/>
</dbReference>
<dbReference type="PANTHER" id="PTHR30537:SF74">
    <property type="entry name" value="HTH-TYPE TRANSCRIPTIONAL REGULATOR TRPI"/>
    <property type="match status" value="1"/>
</dbReference>
<evidence type="ECO:0000259" key="5">
    <source>
        <dbReference type="PROSITE" id="PS50931"/>
    </source>
</evidence>
<comment type="caution">
    <text evidence="6">The sequence shown here is derived from an EMBL/GenBank/DDBJ whole genome shotgun (WGS) entry which is preliminary data.</text>
</comment>
<dbReference type="Gene3D" id="1.10.10.10">
    <property type="entry name" value="Winged helix-like DNA-binding domain superfamily/Winged helix DNA-binding domain"/>
    <property type="match status" value="1"/>
</dbReference>